<comment type="subcellular location">
    <subcellularLocation>
        <location evidence="2">Cytoplasm</location>
    </subcellularLocation>
</comment>
<dbReference type="Proteomes" id="UP000199064">
    <property type="component" value="Unassembled WGS sequence"/>
</dbReference>
<dbReference type="RefSeq" id="WP_007007490.1">
    <property type="nucleotide sequence ID" value="NZ_FNSL01000001.1"/>
</dbReference>
<dbReference type="GO" id="GO:0003755">
    <property type="term" value="F:peptidyl-prolyl cis-trans isomerase activity"/>
    <property type="evidence" value="ECO:0007669"/>
    <property type="project" value="UniProtKB-UniRule"/>
</dbReference>
<dbReference type="EC" id="5.2.1.8" evidence="10"/>
<dbReference type="PANTHER" id="PTHR47861">
    <property type="entry name" value="FKBP-TYPE PEPTIDYL-PROLYL CIS-TRANS ISOMERASE SLYD"/>
    <property type="match status" value="1"/>
</dbReference>
<feature type="domain" description="PPIase FKBP-type" evidence="11">
    <location>
        <begin position="7"/>
        <end position="101"/>
    </location>
</feature>
<evidence type="ECO:0000259" key="11">
    <source>
        <dbReference type="PROSITE" id="PS50059"/>
    </source>
</evidence>
<dbReference type="Gene3D" id="3.10.50.40">
    <property type="match status" value="1"/>
</dbReference>
<evidence type="ECO:0000313" key="12">
    <source>
        <dbReference type="EMBL" id="SEB41226.1"/>
    </source>
</evidence>
<dbReference type="PANTHER" id="PTHR47861:SF3">
    <property type="entry name" value="FKBP-TYPE PEPTIDYL-PROLYL CIS-TRANS ISOMERASE SLYD"/>
    <property type="match status" value="1"/>
</dbReference>
<evidence type="ECO:0000256" key="8">
    <source>
        <dbReference type="ARBA" id="ARBA00037071"/>
    </source>
</evidence>
<evidence type="ECO:0000256" key="1">
    <source>
        <dbReference type="ARBA" id="ARBA00000971"/>
    </source>
</evidence>
<gene>
    <name evidence="12" type="ORF">SAMN05216452_0997</name>
</gene>
<keyword evidence="5 9" id="KW-0697">Rotamase</keyword>
<reference evidence="13" key="1">
    <citation type="submission" date="2016-10" db="EMBL/GenBank/DDBJ databases">
        <authorList>
            <person name="Varghese N."/>
            <person name="Submissions S."/>
        </authorList>
    </citation>
    <scope>NUCLEOTIDE SEQUENCE [LARGE SCALE GENOMIC DNA]</scope>
    <source>
        <strain evidence="13">ES.061</strain>
    </source>
</reference>
<keyword evidence="6" id="KW-0143">Chaperone</keyword>
<evidence type="ECO:0000256" key="4">
    <source>
        <dbReference type="ARBA" id="ARBA00022490"/>
    </source>
</evidence>
<dbReference type="SUPFAM" id="SSF54534">
    <property type="entry name" value="FKBP-like"/>
    <property type="match status" value="1"/>
</dbReference>
<dbReference type="Pfam" id="PF00254">
    <property type="entry name" value="FKBP_C"/>
    <property type="match status" value="1"/>
</dbReference>
<dbReference type="GO" id="GO:0005737">
    <property type="term" value="C:cytoplasm"/>
    <property type="evidence" value="ECO:0007669"/>
    <property type="project" value="UniProtKB-SubCell"/>
</dbReference>
<accession>A0A1H4J5I6</accession>
<keyword evidence="13" id="KW-1185">Reference proteome</keyword>
<comment type="catalytic activity">
    <reaction evidence="1 9 10">
        <text>[protein]-peptidylproline (omega=180) = [protein]-peptidylproline (omega=0)</text>
        <dbReference type="Rhea" id="RHEA:16237"/>
        <dbReference type="Rhea" id="RHEA-COMP:10747"/>
        <dbReference type="Rhea" id="RHEA-COMP:10748"/>
        <dbReference type="ChEBI" id="CHEBI:83833"/>
        <dbReference type="ChEBI" id="CHEBI:83834"/>
        <dbReference type="EC" id="5.2.1.8"/>
    </reaction>
</comment>
<evidence type="ECO:0000256" key="5">
    <source>
        <dbReference type="ARBA" id="ARBA00023110"/>
    </source>
</evidence>
<protein>
    <recommendedName>
        <fullName evidence="10">Peptidyl-prolyl cis-trans isomerase</fullName>
        <ecNumber evidence="10">5.2.1.8</ecNumber>
    </recommendedName>
</protein>
<evidence type="ECO:0000313" key="13">
    <source>
        <dbReference type="Proteomes" id="UP000199064"/>
    </source>
</evidence>
<evidence type="ECO:0000256" key="6">
    <source>
        <dbReference type="ARBA" id="ARBA00023186"/>
    </source>
</evidence>
<evidence type="ECO:0000256" key="3">
    <source>
        <dbReference type="ARBA" id="ARBA00006577"/>
    </source>
</evidence>
<keyword evidence="4" id="KW-0963">Cytoplasm</keyword>
<evidence type="ECO:0000256" key="7">
    <source>
        <dbReference type="ARBA" id="ARBA00023235"/>
    </source>
</evidence>
<sequence length="144" mass="15163">MSQVKSGDVVRIHYTGKLADGTQFDSSAGREPLEFKVGSGQIIPGLDRQIQGMKQGESGTLNIPAAEAYGARDENQVQVVPRSALPPELDVQVGSNLQATTQDGNQISLTVVGVGDDEITVDANHPLAGHDLVFDIEVVEIVGA</sequence>
<evidence type="ECO:0000256" key="9">
    <source>
        <dbReference type="PROSITE-ProRule" id="PRU00277"/>
    </source>
</evidence>
<dbReference type="InterPro" id="IPR046357">
    <property type="entry name" value="PPIase_dom_sf"/>
</dbReference>
<evidence type="ECO:0000256" key="10">
    <source>
        <dbReference type="RuleBase" id="RU003915"/>
    </source>
</evidence>
<evidence type="ECO:0000256" key="2">
    <source>
        <dbReference type="ARBA" id="ARBA00004496"/>
    </source>
</evidence>
<dbReference type="EMBL" id="FNSL01000001">
    <property type="protein sequence ID" value="SEB41226.1"/>
    <property type="molecule type" value="Genomic_DNA"/>
</dbReference>
<comment type="similarity">
    <text evidence="3 10">Belongs to the FKBP-type PPIase family.</text>
</comment>
<keyword evidence="7 9" id="KW-0413">Isomerase</keyword>
<dbReference type="PROSITE" id="PS50059">
    <property type="entry name" value="FKBP_PPIASE"/>
    <property type="match status" value="1"/>
</dbReference>
<dbReference type="GO" id="GO:0042026">
    <property type="term" value="P:protein refolding"/>
    <property type="evidence" value="ECO:0007669"/>
    <property type="project" value="UniProtKB-ARBA"/>
</dbReference>
<dbReference type="AlphaFoldDB" id="A0A1H4J5I6"/>
<dbReference type="InterPro" id="IPR001179">
    <property type="entry name" value="PPIase_FKBP_dom"/>
</dbReference>
<organism evidence="12 13">
    <name type="scientific">Nitratireductor aquibiodomus</name>
    <dbReference type="NCBI Taxonomy" id="204799"/>
    <lineage>
        <taxon>Bacteria</taxon>
        <taxon>Pseudomonadati</taxon>
        <taxon>Pseudomonadota</taxon>
        <taxon>Alphaproteobacteria</taxon>
        <taxon>Hyphomicrobiales</taxon>
        <taxon>Phyllobacteriaceae</taxon>
        <taxon>Nitratireductor</taxon>
    </lineage>
</organism>
<comment type="function">
    <text evidence="8">Also involved in hydrogenase metallocenter assembly, probably by participating in the nickel insertion step. This function in hydrogenase biosynthesis requires chaperone activity and the presence of the metal-binding domain, but not PPIase activity.</text>
</comment>
<proteinExistence type="inferred from homology"/>
<name>A0A1H4J5I6_9HYPH</name>